<protein>
    <submittedName>
        <fullName evidence="3">Uncharacterized protein</fullName>
    </submittedName>
</protein>
<dbReference type="InterPro" id="IPR036322">
    <property type="entry name" value="WD40_repeat_dom_sf"/>
</dbReference>
<dbReference type="SUPFAM" id="SSF50978">
    <property type="entry name" value="WD40 repeat-like"/>
    <property type="match status" value="1"/>
</dbReference>
<dbReference type="VEuPathDB" id="FungiDB:JI435_055520"/>
<dbReference type="Proteomes" id="UP000663193">
    <property type="component" value="Chromosome 6"/>
</dbReference>
<dbReference type="PANTHER" id="PTHR44472:SF1">
    <property type="entry name" value="DDB1 AND CUL4 ASSOCIATED FACTOR 4"/>
    <property type="match status" value="1"/>
</dbReference>
<keyword evidence="4" id="KW-1185">Reference proteome</keyword>
<dbReference type="RefSeq" id="XP_001795957.1">
    <property type="nucleotide sequence ID" value="XM_001795905.1"/>
</dbReference>
<evidence type="ECO:0000256" key="2">
    <source>
        <dbReference type="ARBA" id="ARBA00022737"/>
    </source>
</evidence>
<evidence type="ECO:0000313" key="3">
    <source>
        <dbReference type="EMBL" id="QRC95914.1"/>
    </source>
</evidence>
<sequence length="506" mass="57256">MNGQPIPGFYWDPEKKKYFKIQSAAASRDLNLKYSAQNIRKKERDERVQNATSARIQRARKERVVRTDVDNITQACLERELGIRRRSFYVQSTWPDACMYGVSTRPKVIVEGPQHTLIRCFDRDPISKTLYIVEGDNRIKRRRVHRKDGPPLPSRDLEDDGYLEDLPINEYSFEPWDELQRTTSTVSSLNYLPATGALATTTYGSDRPPVVYLSDPERDGPYVGQQFTPKGCATIWGAAARPTSFEHSPSLTNTIAASHVEHLAVAASNSMLIFTRSQSGSWASTTPVSSLETDVLAVDWISYTTTALGCRDGKIRLYDARSGGSSHILTHPHPIAKIKRADDPTRLLVSGLQESLFLYDIRFLQRTKTAGSNAHYNQEYMETLYPGGRNSSKRRKMTRVAQRHWSNPILTIPHSNLDDLELDFDVHPRLGLVAAAQNSDSKIAVRVSNLWTGKIVKEFERERRPLRKGGRDGCERIRTVKFIDDETDGGVVLWTGWKGGIARFAW</sequence>
<dbReference type="OrthoDB" id="128867at2759"/>
<dbReference type="AlphaFoldDB" id="A0A7U2F3K9"/>
<dbReference type="EMBL" id="CP069028">
    <property type="protein sequence ID" value="QRC95914.1"/>
    <property type="molecule type" value="Genomic_DNA"/>
</dbReference>
<organism evidence="3 4">
    <name type="scientific">Phaeosphaeria nodorum (strain SN15 / ATCC MYA-4574 / FGSC 10173)</name>
    <name type="common">Glume blotch fungus</name>
    <name type="synonym">Parastagonospora nodorum</name>
    <dbReference type="NCBI Taxonomy" id="321614"/>
    <lineage>
        <taxon>Eukaryota</taxon>
        <taxon>Fungi</taxon>
        <taxon>Dikarya</taxon>
        <taxon>Ascomycota</taxon>
        <taxon>Pezizomycotina</taxon>
        <taxon>Dothideomycetes</taxon>
        <taxon>Pleosporomycetidae</taxon>
        <taxon>Pleosporales</taxon>
        <taxon>Pleosporineae</taxon>
        <taxon>Phaeosphaeriaceae</taxon>
        <taxon>Parastagonospora</taxon>
    </lineage>
</organism>
<reference evidence="4" key="1">
    <citation type="journal article" date="2021" name="BMC Genomics">
        <title>Chromosome-level genome assembly and manually-curated proteome of model necrotroph Parastagonospora nodorum Sn15 reveals a genome-wide trove of candidate effector homologs, and redundancy of virulence-related functions within an accessory chromosome.</title>
        <authorList>
            <person name="Bertazzoni S."/>
            <person name="Jones D.A.B."/>
            <person name="Phan H.T."/>
            <person name="Tan K.-C."/>
            <person name="Hane J.K."/>
        </authorList>
    </citation>
    <scope>NUCLEOTIDE SEQUENCE [LARGE SCALE GENOMIC DNA]</scope>
    <source>
        <strain evidence="4">SN15 / ATCC MYA-4574 / FGSC 10173)</strain>
    </source>
</reference>
<evidence type="ECO:0000313" key="4">
    <source>
        <dbReference type="Proteomes" id="UP000663193"/>
    </source>
</evidence>
<keyword evidence="1" id="KW-0853">WD repeat</keyword>
<accession>A0A7U2F3K9</accession>
<keyword evidence="2" id="KW-0677">Repeat</keyword>
<proteinExistence type="predicted"/>
<dbReference type="OMA" id="SCWNGGI"/>
<dbReference type="InterPro" id="IPR015943">
    <property type="entry name" value="WD40/YVTN_repeat-like_dom_sf"/>
</dbReference>
<name>A0A7U2F3K9_PHANO</name>
<dbReference type="KEGG" id="pno:SNOG_05552"/>
<gene>
    <name evidence="3" type="ORF">JI435_055520</name>
</gene>
<dbReference type="PANTHER" id="PTHR44472">
    <property type="entry name" value="DDB1- AND CUL4-ASSOCIATED FACTOR 4-RELATED"/>
    <property type="match status" value="1"/>
</dbReference>
<dbReference type="InterPro" id="IPR052254">
    <property type="entry name" value="CUL4-DDB1_E3_ligase_receptor"/>
</dbReference>
<dbReference type="Gene3D" id="2.130.10.10">
    <property type="entry name" value="YVTN repeat-like/Quinoprotein amine dehydrogenase"/>
    <property type="match status" value="1"/>
</dbReference>
<evidence type="ECO:0000256" key="1">
    <source>
        <dbReference type="ARBA" id="ARBA00022574"/>
    </source>
</evidence>